<dbReference type="AlphaFoldDB" id="A0A061J4M8"/>
<dbReference type="Pfam" id="PF08241">
    <property type="entry name" value="Methyltransf_11"/>
    <property type="match status" value="1"/>
</dbReference>
<evidence type="ECO:0000256" key="1">
    <source>
        <dbReference type="ARBA" id="ARBA00022603"/>
    </source>
</evidence>
<dbReference type="OrthoDB" id="271595at2759"/>
<evidence type="ECO:0000256" key="2">
    <source>
        <dbReference type="ARBA" id="ARBA00022679"/>
    </source>
</evidence>
<keyword evidence="1" id="KW-0489">Methyltransferase</keyword>
<sequence>MADATDVPPAQLVEGDALEREHVLNVYNAIASHFSSTRYKAWPKVQAFIEALPKYALVADVGCGNGKYFGCAQRYRGGGRGDTEAEAEEDNACRYVVGIDVSEGLLRLAQRQLQLQRTTALTGDCACRTDLLRADGRRTALRGGIFDAVVSIAVVHHFATHARRVEALRELLRLVRRDGVVLVSVWAKEQPKKRSRTDAADVFIRWEMHENHDKERHVYQRYYHLFAQGELESLAAEAGASVRTSYYDKENWCAVLSPA</sequence>
<dbReference type="SUPFAM" id="SSF53335">
    <property type="entry name" value="S-adenosyl-L-methionine-dependent methyltransferases"/>
    <property type="match status" value="1"/>
</dbReference>
<protein>
    <recommendedName>
        <fullName evidence="3">Methyltransferase type 11 domain-containing protein</fullName>
    </recommendedName>
</protein>
<dbReference type="GO" id="GO:0000049">
    <property type="term" value="F:tRNA binding"/>
    <property type="evidence" value="ECO:0007669"/>
    <property type="project" value="TreeGrafter"/>
</dbReference>
<dbReference type="PANTHER" id="PTHR13069">
    <property type="entry name" value="ALKYLATED DNA REPAIR PROTEIN ALKB HOMOLOG 8"/>
    <property type="match status" value="1"/>
</dbReference>
<proteinExistence type="predicted"/>
<dbReference type="GO" id="GO:0030488">
    <property type="term" value="P:tRNA methylation"/>
    <property type="evidence" value="ECO:0007669"/>
    <property type="project" value="TreeGrafter"/>
</dbReference>
<reference evidence="4 5" key="1">
    <citation type="submission" date="2013-07" db="EMBL/GenBank/DDBJ databases">
        <authorList>
            <person name="Stoco P.H."/>
            <person name="Wagner G."/>
            <person name="Gerber A."/>
            <person name="Zaha A."/>
            <person name="Thompson C."/>
            <person name="Bartholomeu D.C."/>
            <person name="Luckemeyer D.D."/>
            <person name="Bahia D."/>
            <person name="Loreto E."/>
            <person name="Prestes E.B."/>
            <person name="Lima F.M."/>
            <person name="Rodrigues-Luiz G."/>
            <person name="Vallejo G.A."/>
            <person name="Filho J.F."/>
            <person name="Monteiro K.M."/>
            <person name="Tyler K.M."/>
            <person name="de Almeida L.G."/>
            <person name="Ortiz M.F."/>
            <person name="Siervo M.A."/>
            <person name="de Moraes M.H."/>
            <person name="Cunha O.L."/>
            <person name="Mendonca-Neto R."/>
            <person name="Silva R."/>
            <person name="Teixeira S.M."/>
            <person name="Murta S.M."/>
            <person name="Sincero T.C."/>
            <person name="Mendes T.A."/>
            <person name="Urmenyi T.P."/>
            <person name="Silva V.G."/>
            <person name="da Rocha W.D."/>
            <person name="Andersson B."/>
            <person name="Romanha A.J."/>
            <person name="Steindel M."/>
            <person name="de Vasconcelos A.T."/>
            <person name="Grisard E.C."/>
        </authorList>
    </citation>
    <scope>NUCLEOTIDE SEQUENCE [LARGE SCALE GENOMIC DNA]</scope>
    <source>
        <strain evidence="4 5">SC58</strain>
    </source>
</reference>
<dbReference type="CDD" id="cd02440">
    <property type="entry name" value="AdoMet_MTases"/>
    <property type="match status" value="1"/>
</dbReference>
<evidence type="ECO:0000313" key="5">
    <source>
        <dbReference type="Proteomes" id="UP000031737"/>
    </source>
</evidence>
<organism evidence="4 5">
    <name type="scientific">Trypanosoma rangeli SC58</name>
    <dbReference type="NCBI Taxonomy" id="429131"/>
    <lineage>
        <taxon>Eukaryota</taxon>
        <taxon>Discoba</taxon>
        <taxon>Euglenozoa</taxon>
        <taxon>Kinetoplastea</taxon>
        <taxon>Metakinetoplastina</taxon>
        <taxon>Trypanosomatida</taxon>
        <taxon>Trypanosomatidae</taxon>
        <taxon>Trypanosoma</taxon>
        <taxon>Herpetosoma</taxon>
    </lineage>
</organism>
<evidence type="ECO:0000259" key="3">
    <source>
        <dbReference type="Pfam" id="PF08241"/>
    </source>
</evidence>
<keyword evidence="2" id="KW-0808">Transferase</keyword>
<dbReference type="Proteomes" id="UP000031737">
    <property type="component" value="Unassembled WGS sequence"/>
</dbReference>
<dbReference type="GO" id="GO:0008757">
    <property type="term" value="F:S-adenosylmethionine-dependent methyltransferase activity"/>
    <property type="evidence" value="ECO:0007669"/>
    <property type="project" value="InterPro"/>
</dbReference>
<dbReference type="GO" id="GO:0005737">
    <property type="term" value="C:cytoplasm"/>
    <property type="evidence" value="ECO:0007669"/>
    <property type="project" value="TreeGrafter"/>
</dbReference>
<accession>A0A061J4M8</accession>
<comment type="caution">
    <text evidence="4">The sequence shown here is derived from an EMBL/GenBank/DDBJ whole genome shotgun (WGS) entry which is preliminary data.</text>
</comment>
<gene>
    <name evidence="4" type="ORF">TRSC58_01881</name>
</gene>
<dbReference type="InterPro" id="IPR051422">
    <property type="entry name" value="AlkB_tRNA_MeTrf/Diox"/>
</dbReference>
<dbReference type="EMBL" id="AUPL01001881">
    <property type="protein sequence ID" value="ESL10388.1"/>
    <property type="molecule type" value="Genomic_DNA"/>
</dbReference>
<keyword evidence="5" id="KW-1185">Reference proteome</keyword>
<dbReference type="GO" id="GO:0002098">
    <property type="term" value="P:tRNA wobble uridine modification"/>
    <property type="evidence" value="ECO:0007669"/>
    <property type="project" value="TreeGrafter"/>
</dbReference>
<evidence type="ECO:0000313" key="4">
    <source>
        <dbReference type="EMBL" id="ESL10388.1"/>
    </source>
</evidence>
<dbReference type="GO" id="GO:0005634">
    <property type="term" value="C:nucleus"/>
    <property type="evidence" value="ECO:0007669"/>
    <property type="project" value="TreeGrafter"/>
</dbReference>
<feature type="domain" description="Methyltransferase type 11" evidence="3">
    <location>
        <begin position="79"/>
        <end position="182"/>
    </location>
</feature>
<dbReference type="VEuPathDB" id="TriTrypDB:TRSC58_01881"/>
<dbReference type="InterPro" id="IPR029063">
    <property type="entry name" value="SAM-dependent_MTases_sf"/>
</dbReference>
<dbReference type="GO" id="GO:0106335">
    <property type="term" value="F:tRNA (5-carboxymethyluridine(34)-5-O)-methyltransferase activity"/>
    <property type="evidence" value="ECO:0007669"/>
    <property type="project" value="TreeGrafter"/>
</dbReference>
<dbReference type="InterPro" id="IPR013216">
    <property type="entry name" value="Methyltransf_11"/>
</dbReference>
<dbReference type="Gene3D" id="3.40.50.150">
    <property type="entry name" value="Vaccinia Virus protein VP39"/>
    <property type="match status" value="1"/>
</dbReference>
<dbReference type="PANTHER" id="PTHR13069:SF21">
    <property type="entry name" value="ALKYLATED DNA REPAIR PROTEIN ALKB HOMOLOG 8"/>
    <property type="match status" value="1"/>
</dbReference>
<name>A0A061J4M8_TRYRA</name>